<dbReference type="EMBL" id="RRCF01000001">
    <property type="protein sequence ID" value="RRJ22636.1"/>
    <property type="molecule type" value="Genomic_DNA"/>
</dbReference>
<evidence type="ECO:0000313" key="3">
    <source>
        <dbReference type="Proteomes" id="UP000276260"/>
    </source>
</evidence>
<dbReference type="OrthoDB" id="9789418at2"/>
<organism evidence="2 3">
    <name type="scientific">Rheinheimera mesophila</name>
    <dbReference type="NCBI Taxonomy" id="1547515"/>
    <lineage>
        <taxon>Bacteria</taxon>
        <taxon>Pseudomonadati</taxon>
        <taxon>Pseudomonadota</taxon>
        <taxon>Gammaproteobacteria</taxon>
        <taxon>Chromatiales</taxon>
        <taxon>Chromatiaceae</taxon>
        <taxon>Rheinheimera</taxon>
    </lineage>
</organism>
<evidence type="ECO:0000256" key="1">
    <source>
        <dbReference type="ARBA" id="ARBA00005996"/>
    </source>
</evidence>
<dbReference type="SUPFAM" id="SSF75169">
    <property type="entry name" value="DsrEFH-like"/>
    <property type="match status" value="1"/>
</dbReference>
<dbReference type="InterPro" id="IPR003787">
    <property type="entry name" value="Sulphur_relay_DsrE/F-like"/>
</dbReference>
<accession>A0A3P3QN43</accession>
<dbReference type="NCBIfam" id="NF001238">
    <property type="entry name" value="PRK00211.1"/>
    <property type="match status" value="1"/>
</dbReference>
<dbReference type="InterPro" id="IPR017462">
    <property type="entry name" value="Sulphur_relay_TusC/DsrF"/>
</dbReference>
<dbReference type="Pfam" id="PF02635">
    <property type="entry name" value="DsrE"/>
    <property type="match status" value="1"/>
</dbReference>
<keyword evidence="2" id="KW-0808">Transferase</keyword>
<name>A0A3P3QN43_9GAMM</name>
<evidence type="ECO:0000313" key="2">
    <source>
        <dbReference type="EMBL" id="RRJ22636.1"/>
    </source>
</evidence>
<protein>
    <submittedName>
        <fullName evidence="2">Sulfurtransferase complex subunit TusC</fullName>
    </submittedName>
</protein>
<keyword evidence="3" id="KW-1185">Reference proteome</keyword>
<dbReference type="Proteomes" id="UP000276260">
    <property type="component" value="Unassembled WGS sequence"/>
</dbReference>
<comment type="caution">
    <text evidence="2">The sequence shown here is derived from an EMBL/GenBank/DDBJ whole genome shotgun (WGS) entry which is preliminary data.</text>
</comment>
<dbReference type="AlphaFoldDB" id="A0A3P3QN43"/>
<reference evidence="2 3" key="1">
    <citation type="submission" date="2018-11" db="EMBL/GenBank/DDBJ databases">
        <title>Draft genome analysis of Rheinheimera mesophila isolated from an industrial waste site.</title>
        <authorList>
            <person name="Yu Q."/>
            <person name="Qi Y."/>
            <person name="Zhang H."/>
            <person name="Lu Y."/>
            <person name="Pu J."/>
        </authorList>
    </citation>
    <scope>NUCLEOTIDE SEQUENCE [LARGE SCALE GENOMIC DNA]</scope>
    <source>
        <strain evidence="2 3">IITR13</strain>
    </source>
</reference>
<dbReference type="PANTHER" id="PTHR38780">
    <property type="entry name" value="PROTEIN TUSC"/>
    <property type="match status" value="1"/>
</dbReference>
<comment type="similarity">
    <text evidence="1">Belongs to the DsrF/TusC family.</text>
</comment>
<dbReference type="InterPro" id="IPR027396">
    <property type="entry name" value="DsrEFH-like"/>
</dbReference>
<dbReference type="NCBIfam" id="TIGR03010">
    <property type="entry name" value="sulf_tusC_dsrF"/>
    <property type="match status" value="1"/>
</dbReference>
<proteinExistence type="inferred from homology"/>
<dbReference type="RefSeq" id="WP_046521085.1">
    <property type="nucleotide sequence ID" value="NZ_LAVS01000090.1"/>
</dbReference>
<dbReference type="PANTHER" id="PTHR38780:SF1">
    <property type="entry name" value="PROTEIN TUSC"/>
    <property type="match status" value="1"/>
</dbReference>
<sequence>MKIAVIVTSLPLQGIAARESLDLIFALAAVDHQLSVIFSDDAVYQLVKAEDSTALMVKDFRRSFKLFELYDIENLYVCAESLRKRNLQVSELVPGFQPLEQAELSQLLFTQQHVMKA</sequence>
<dbReference type="Gene3D" id="3.40.1260.10">
    <property type="entry name" value="DsrEFH-like"/>
    <property type="match status" value="1"/>
</dbReference>
<dbReference type="GO" id="GO:0016740">
    <property type="term" value="F:transferase activity"/>
    <property type="evidence" value="ECO:0007669"/>
    <property type="project" value="UniProtKB-KW"/>
</dbReference>
<gene>
    <name evidence="2" type="primary">tusC</name>
    <name evidence="2" type="ORF">EIK76_00690</name>
</gene>